<proteinExistence type="predicted"/>
<dbReference type="GO" id="GO:0006310">
    <property type="term" value="P:DNA recombination"/>
    <property type="evidence" value="ECO:0007669"/>
    <property type="project" value="UniProtKB-KW"/>
</dbReference>
<dbReference type="EMBL" id="JADIMU010000066">
    <property type="protein sequence ID" value="MBO8443987.1"/>
    <property type="molecule type" value="Genomic_DNA"/>
</dbReference>
<gene>
    <name evidence="3" type="ORF">IAC42_09585</name>
</gene>
<sequence>MLSDGETRELVSLLSLMPGDKVALAVKLALVTGMRLNEIRALDPGDITTGYLMREDGTMLAHIAIEHSLAPYSGVKSTKNRKGRQVLIEDALAHELLAVSGRHVFSGDKSEYISPVELRKGFYALLEGIGIGEEERKRRNLSFHSLRHGYNTMLFDSRQSDETRMLVLGHSSLRVNERYLHESTSRLVDASLVSSALLHPSVPSA</sequence>
<protein>
    <submittedName>
        <fullName evidence="3">Tyrosine-type recombinase/integrase</fullName>
    </submittedName>
</protein>
<name>A0A9D9HBU5_9SPIR</name>
<dbReference type="PANTHER" id="PTHR30349">
    <property type="entry name" value="PHAGE INTEGRASE-RELATED"/>
    <property type="match status" value="1"/>
</dbReference>
<dbReference type="InterPro" id="IPR002104">
    <property type="entry name" value="Integrase_catalytic"/>
</dbReference>
<feature type="domain" description="Tyr recombinase" evidence="2">
    <location>
        <begin position="1"/>
        <end position="192"/>
    </location>
</feature>
<dbReference type="InterPro" id="IPR050090">
    <property type="entry name" value="Tyrosine_recombinase_XerCD"/>
</dbReference>
<evidence type="ECO:0000313" key="4">
    <source>
        <dbReference type="Proteomes" id="UP000823633"/>
    </source>
</evidence>
<reference evidence="3" key="1">
    <citation type="submission" date="2020-10" db="EMBL/GenBank/DDBJ databases">
        <authorList>
            <person name="Gilroy R."/>
        </authorList>
    </citation>
    <scope>NUCLEOTIDE SEQUENCE</scope>
    <source>
        <strain evidence="3">11167</strain>
    </source>
</reference>
<evidence type="ECO:0000313" key="3">
    <source>
        <dbReference type="EMBL" id="MBO8443987.1"/>
    </source>
</evidence>
<dbReference type="InterPro" id="IPR011010">
    <property type="entry name" value="DNA_brk_join_enz"/>
</dbReference>
<dbReference type="PROSITE" id="PS51898">
    <property type="entry name" value="TYR_RECOMBINASE"/>
    <property type="match status" value="1"/>
</dbReference>
<reference evidence="3" key="2">
    <citation type="journal article" date="2021" name="PeerJ">
        <title>Extensive microbial diversity within the chicken gut microbiome revealed by metagenomics and culture.</title>
        <authorList>
            <person name="Gilroy R."/>
            <person name="Ravi A."/>
            <person name="Getino M."/>
            <person name="Pursley I."/>
            <person name="Horton D.L."/>
            <person name="Alikhan N.F."/>
            <person name="Baker D."/>
            <person name="Gharbi K."/>
            <person name="Hall N."/>
            <person name="Watson M."/>
            <person name="Adriaenssens E.M."/>
            <person name="Foster-Nyarko E."/>
            <person name="Jarju S."/>
            <person name="Secka A."/>
            <person name="Antonio M."/>
            <person name="Oren A."/>
            <person name="Chaudhuri R.R."/>
            <person name="La Ragione R."/>
            <person name="Hildebrand F."/>
            <person name="Pallen M.J."/>
        </authorList>
    </citation>
    <scope>NUCLEOTIDE SEQUENCE</scope>
    <source>
        <strain evidence="3">11167</strain>
    </source>
</reference>
<evidence type="ECO:0000259" key="2">
    <source>
        <dbReference type="PROSITE" id="PS51898"/>
    </source>
</evidence>
<dbReference type="SUPFAM" id="SSF56349">
    <property type="entry name" value="DNA breaking-rejoining enzymes"/>
    <property type="match status" value="1"/>
</dbReference>
<dbReference type="Proteomes" id="UP000823633">
    <property type="component" value="Unassembled WGS sequence"/>
</dbReference>
<keyword evidence="1" id="KW-0233">DNA recombination</keyword>
<organism evidence="3 4">
    <name type="scientific">Candidatus Aphodenecus pullistercoris</name>
    <dbReference type="NCBI Taxonomy" id="2840669"/>
    <lineage>
        <taxon>Bacteria</taxon>
        <taxon>Pseudomonadati</taxon>
        <taxon>Spirochaetota</taxon>
        <taxon>Spirochaetia</taxon>
        <taxon>Spirochaetales</taxon>
        <taxon>Candidatus Aphodenecus</taxon>
    </lineage>
</organism>
<dbReference type="Pfam" id="PF00589">
    <property type="entry name" value="Phage_integrase"/>
    <property type="match status" value="1"/>
</dbReference>
<dbReference type="InterPro" id="IPR013762">
    <property type="entry name" value="Integrase-like_cat_sf"/>
</dbReference>
<comment type="caution">
    <text evidence="3">The sequence shown here is derived from an EMBL/GenBank/DDBJ whole genome shotgun (WGS) entry which is preliminary data.</text>
</comment>
<evidence type="ECO:0000256" key="1">
    <source>
        <dbReference type="ARBA" id="ARBA00023172"/>
    </source>
</evidence>
<dbReference type="Gene3D" id="1.10.443.10">
    <property type="entry name" value="Intergrase catalytic core"/>
    <property type="match status" value="1"/>
</dbReference>
<dbReference type="GO" id="GO:0015074">
    <property type="term" value="P:DNA integration"/>
    <property type="evidence" value="ECO:0007669"/>
    <property type="project" value="InterPro"/>
</dbReference>
<dbReference type="AlphaFoldDB" id="A0A9D9HBU5"/>
<dbReference type="GO" id="GO:0003677">
    <property type="term" value="F:DNA binding"/>
    <property type="evidence" value="ECO:0007669"/>
    <property type="project" value="InterPro"/>
</dbReference>
<accession>A0A9D9HBU5</accession>